<name>A0A1J1J4C7_9DIPT</name>
<keyword evidence="2" id="KW-1185">Reference proteome</keyword>
<protein>
    <submittedName>
        <fullName evidence="1">CLUMA_CG020236, isoform A</fullName>
    </submittedName>
</protein>
<sequence length="74" mass="8804">MLTEIITTTFEKLKTKSKFNFIFHHQNSVGNPFTMAQKRIANIVAQQQQLLYTLKTRNYNYMMMVMNIPKFLLT</sequence>
<evidence type="ECO:0000313" key="1">
    <source>
        <dbReference type="EMBL" id="CRL07256.1"/>
    </source>
</evidence>
<gene>
    <name evidence="1" type="ORF">CLUMA_CG020236</name>
</gene>
<dbReference type="EMBL" id="CVRI01000070">
    <property type="protein sequence ID" value="CRL07256.1"/>
    <property type="molecule type" value="Genomic_DNA"/>
</dbReference>
<evidence type="ECO:0000313" key="2">
    <source>
        <dbReference type="Proteomes" id="UP000183832"/>
    </source>
</evidence>
<dbReference type="Proteomes" id="UP000183832">
    <property type="component" value="Unassembled WGS sequence"/>
</dbReference>
<organism evidence="1 2">
    <name type="scientific">Clunio marinus</name>
    <dbReference type="NCBI Taxonomy" id="568069"/>
    <lineage>
        <taxon>Eukaryota</taxon>
        <taxon>Metazoa</taxon>
        <taxon>Ecdysozoa</taxon>
        <taxon>Arthropoda</taxon>
        <taxon>Hexapoda</taxon>
        <taxon>Insecta</taxon>
        <taxon>Pterygota</taxon>
        <taxon>Neoptera</taxon>
        <taxon>Endopterygota</taxon>
        <taxon>Diptera</taxon>
        <taxon>Nematocera</taxon>
        <taxon>Chironomoidea</taxon>
        <taxon>Chironomidae</taxon>
        <taxon>Clunio</taxon>
    </lineage>
</organism>
<dbReference type="AlphaFoldDB" id="A0A1J1J4C7"/>
<proteinExistence type="predicted"/>
<reference evidence="1 2" key="1">
    <citation type="submission" date="2015-04" db="EMBL/GenBank/DDBJ databases">
        <authorList>
            <person name="Syromyatnikov M.Y."/>
            <person name="Popov V.N."/>
        </authorList>
    </citation>
    <scope>NUCLEOTIDE SEQUENCE [LARGE SCALE GENOMIC DNA]</scope>
</reference>
<accession>A0A1J1J4C7</accession>